<keyword evidence="9" id="KW-0234">DNA repair</keyword>
<feature type="domain" description="Ku" evidence="11">
    <location>
        <begin position="269"/>
        <end position="412"/>
    </location>
</feature>
<dbReference type="GO" id="GO:0004386">
    <property type="term" value="F:helicase activity"/>
    <property type="evidence" value="ECO:0007669"/>
    <property type="project" value="UniProtKB-KW"/>
</dbReference>
<evidence type="ECO:0000256" key="8">
    <source>
        <dbReference type="ARBA" id="ARBA00023172"/>
    </source>
</evidence>
<evidence type="ECO:0000256" key="3">
    <source>
        <dbReference type="ARBA" id="ARBA00022763"/>
    </source>
</evidence>
<dbReference type="GO" id="GO:0000723">
    <property type="term" value="P:telomere maintenance"/>
    <property type="evidence" value="ECO:0007669"/>
    <property type="project" value="TreeGrafter"/>
</dbReference>
<evidence type="ECO:0000259" key="11">
    <source>
        <dbReference type="SMART" id="SM00559"/>
    </source>
</evidence>
<dbReference type="Gene3D" id="1.10.1600.10">
    <property type="match status" value="1"/>
</dbReference>
<dbReference type="InterPro" id="IPR005161">
    <property type="entry name" value="Ku_N"/>
</dbReference>
<dbReference type="GO" id="GO:0006310">
    <property type="term" value="P:DNA recombination"/>
    <property type="evidence" value="ECO:0007669"/>
    <property type="project" value="UniProtKB-KW"/>
</dbReference>
<dbReference type="SMART" id="SM00559">
    <property type="entry name" value="Ku78"/>
    <property type="match status" value="1"/>
</dbReference>
<evidence type="ECO:0000256" key="9">
    <source>
        <dbReference type="ARBA" id="ARBA00023204"/>
    </source>
</evidence>
<dbReference type="GO" id="GO:0042162">
    <property type="term" value="F:telomeric DNA binding"/>
    <property type="evidence" value="ECO:0007669"/>
    <property type="project" value="TreeGrafter"/>
</dbReference>
<evidence type="ECO:0000256" key="6">
    <source>
        <dbReference type="ARBA" id="ARBA00022840"/>
    </source>
</evidence>
<evidence type="ECO:0000256" key="10">
    <source>
        <dbReference type="ARBA" id="ARBA00023242"/>
    </source>
</evidence>
<dbReference type="Gene3D" id="2.40.290.10">
    <property type="match status" value="1"/>
</dbReference>
<name>A0AAV7HDV4_COTGL</name>
<dbReference type="InterPro" id="IPR006164">
    <property type="entry name" value="DNA_bd_Ku70/Ku80"/>
</dbReference>
<organism evidence="12 13">
    <name type="scientific">Cotesia glomerata</name>
    <name type="common">Lepidopteran parasitic wasp</name>
    <name type="synonym">Apanteles glomeratus</name>
    <dbReference type="NCBI Taxonomy" id="32391"/>
    <lineage>
        <taxon>Eukaryota</taxon>
        <taxon>Metazoa</taxon>
        <taxon>Ecdysozoa</taxon>
        <taxon>Arthropoda</taxon>
        <taxon>Hexapoda</taxon>
        <taxon>Insecta</taxon>
        <taxon>Pterygota</taxon>
        <taxon>Neoptera</taxon>
        <taxon>Endopterygota</taxon>
        <taxon>Hymenoptera</taxon>
        <taxon>Apocrita</taxon>
        <taxon>Ichneumonoidea</taxon>
        <taxon>Braconidae</taxon>
        <taxon>Microgastrinae</taxon>
        <taxon>Cotesia</taxon>
    </lineage>
</organism>
<keyword evidence="8" id="KW-0233">DNA recombination</keyword>
<dbReference type="GO" id="GO:0003690">
    <property type="term" value="F:double-stranded DNA binding"/>
    <property type="evidence" value="ECO:0007669"/>
    <property type="project" value="TreeGrafter"/>
</dbReference>
<dbReference type="GO" id="GO:0016787">
    <property type="term" value="F:hydrolase activity"/>
    <property type="evidence" value="ECO:0007669"/>
    <property type="project" value="UniProtKB-KW"/>
</dbReference>
<keyword evidence="3" id="KW-0227">DNA damage</keyword>
<keyword evidence="10" id="KW-0539">Nucleus</keyword>
<keyword evidence="13" id="KW-1185">Reference proteome</keyword>
<gene>
    <name evidence="12" type="ORF">KQX54_015939</name>
</gene>
<keyword evidence="2" id="KW-0547">Nucleotide-binding</keyword>
<dbReference type="GO" id="GO:0005524">
    <property type="term" value="F:ATP binding"/>
    <property type="evidence" value="ECO:0007669"/>
    <property type="project" value="UniProtKB-KW"/>
</dbReference>
<proteinExistence type="predicted"/>
<keyword evidence="6" id="KW-0067">ATP-binding</keyword>
<evidence type="ECO:0000256" key="2">
    <source>
        <dbReference type="ARBA" id="ARBA00022741"/>
    </source>
</evidence>
<evidence type="ECO:0000256" key="4">
    <source>
        <dbReference type="ARBA" id="ARBA00022801"/>
    </source>
</evidence>
<dbReference type="Proteomes" id="UP000826195">
    <property type="component" value="Unassembled WGS sequence"/>
</dbReference>
<dbReference type="InterPro" id="IPR016194">
    <property type="entry name" value="SPOC-like_C_dom_sf"/>
</dbReference>
<evidence type="ECO:0000313" key="13">
    <source>
        <dbReference type="Proteomes" id="UP000826195"/>
    </source>
</evidence>
<accession>A0AAV7HDV4</accession>
<protein>
    <recommendedName>
        <fullName evidence="11">Ku domain-containing protein</fullName>
    </recommendedName>
</protein>
<reference evidence="12 13" key="1">
    <citation type="journal article" date="2021" name="J. Hered.">
        <title>A chromosome-level genome assembly of the parasitoid wasp, Cotesia glomerata (Hymenoptera: Braconidae).</title>
        <authorList>
            <person name="Pinto B.J."/>
            <person name="Weis J.J."/>
            <person name="Gamble T."/>
            <person name="Ode P.J."/>
            <person name="Paul R."/>
            <person name="Zaspel J.M."/>
        </authorList>
    </citation>
    <scope>NUCLEOTIDE SEQUENCE [LARGE SCALE GENOMIC DNA]</scope>
    <source>
        <strain evidence="12">CgM1</strain>
    </source>
</reference>
<comment type="caution">
    <text evidence="12">The sequence shown here is derived from an EMBL/GenBank/DDBJ whole genome shotgun (WGS) entry which is preliminary data.</text>
</comment>
<comment type="subcellular location">
    <subcellularLocation>
        <location evidence="1">Nucleus</location>
    </subcellularLocation>
</comment>
<keyword evidence="4" id="KW-0378">Hydrolase</keyword>
<evidence type="ECO:0000256" key="5">
    <source>
        <dbReference type="ARBA" id="ARBA00022806"/>
    </source>
</evidence>
<dbReference type="EMBL" id="JAHXZJ010002982">
    <property type="protein sequence ID" value="KAH0535334.1"/>
    <property type="molecule type" value="Genomic_DNA"/>
</dbReference>
<sequence length="553" mass="63632">MPRKGLKETVVFVTNVGVNVDGEHDMNFLENAKIAMERIIEKKIFVRPKDEVGVILMGVEDGNNSLELNLIDNYINVQMPSFDMIEKIREIKPQDIEFKNWISGLQAALKMISDQVEGLNRITIILITDCYPTNPFGNSAKDSLIQDITKKEINFLWLGSKDLKNLEDEKLNVNERMLFDLTQKVEGEYMSLSFVLPKLEFYGAHKTSPTAWKCNLEIGTLKIPVAIYISITEVQPLNKWHDISTSFDPNSAEELHSVSKKRVLADRYREEYKLEDTVQGYMYGRKFIPLTEEDSAVLKLPSEEKSFKLYGFSPEKFVKLDYRHGKKTHVILPLEGAEEEFFCLVKAMADLQRVALVRKIYNRNCSPSMHILYPQIGNGDKPWCFFMYELIYSEERLIITPRSYDNVLKNIRQEQLDCVDKLINLMTLGQSTIPEDENKTYETCSVESPDLQHIWNTLSLRAFDPEAPIPEPKLSVLKPIQPPEWKNPTELANCITDIISAYEIKDEPKKTFEPVDIIDVSQLTQPQTIKKNTEPGDFLPRPMDVDLDALFTD</sequence>
<dbReference type="InterPro" id="IPR036465">
    <property type="entry name" value="vWFA_dom_sf"/>
</dbReference>
<dbReference type="GO" id="GO:0006303">
    <property type="term" value="P:double-strand break repair via nonhomologous end joining"/>
    <property type="evidence" value="ECO:0007669"/>
    <property type="project" value="InterPro"/>
</dbReference>
<keyword evidence="7" id="KW-0238">DNA-binding</keyword>
<evidence type="ECO:0000256" key="1">
    <source>
        <dbReference type="ARBA" id="ARBA00004123"/>
    </source>
</evidence>
<keyword evidence="5" id="KW-0347">Helicase</keyword>
<dbReference type="Pfam" id="PF03731">
    <property type="entry name" value="Ku_N"/>
    <property type="match status" value="1"/>
</dbReference>
<evidence type="ECO:0000256" key="7">
    <source>
        <dbReference type="ARBA" id="ARBA00023125"/>
    </source>
</evidence>
<evidence type="ECO:0000313" key="12">
    <source>
        <dbReference type="EMBL" id="KAH0535334.1"/>
    </source>
</evidence>
<dbReference type="PANTHER" id="PTHR12604:SF4">
    <property type="entry name" value="X-RAY REPAIR CROSS-COMPLEMENTING PROTEIN 5"/>
    <property type="match status" value="1"/>
</dbReference>
<dbReference type="SUPFAM" id="SSF100939">
    <property type="entry name" value="SPOC domain-like"/>
    <property type="match status" value="1"/>
</dbReference>
<dbReference type="PANTHER" id="PTHR12604">
    <property type="entry name" value="KU AUTOANTIGEN DNA HELICASE"/>
    <property type="match status" value="1"/>
</dbReference>
<dbReference type="GO" id="GO:0043564">
    <property type="term" value="C:Ku70:Ku80 complex"/>
    <property type="evidence" value="ECO:0007669"/>
    <property type="project" value="TreeGrafter"/>
</dbReference>
<dbReference type="SUPFAM" id="SSF53300">
    <property type="entry name" value="vWA-like"/>
    <property type="match status" value="1"/>
</dbReference>
<dbReference type="AlphaFoldDB" id="A0AAV7HDV4"/>
<dbReference type="Pfam" id="PF02735">
    <property type="entry name" value="Ku"/>
    <property type="match status" value="1"/>
</dbReference>
<dbReference type="Gene3D" id="3.40.50.410">
    <property type="entry name" value="von Willebrand factor, type A domain"/>
    <property type="match status" value="1"/>
</dbReference>